<sequence length="170" mass="18785">MLQRITGILFQPLKTSLRFYSTMYDFKGKTVIVTGSSAGIGQSTAVRFAKEGANVTIHGRNPEGIEETKQKMKELNVGEDRIQVVMGDMVDDHTLHELVDKTIEKFGQTDVVVNNAGGSSKQEGYDKADITSLDHVLELNLKSVMKLNTLALPHNFYGSNISSELSVFVY</sequence>
<evidence type="ECO:0000313" key="2">
    <source>
        <dbReference type="WBParaSite" id="PS1159_v2.g17793.t1"/>
    </source>
</evidence>
<proteinExistence type="predicted"/>
<evidence type="ECO:0000313" key="1">
    <source>
        <dbReference type="Proteomes" id="UP000887580"/>
    </source>
</evidence>
<organism evidence="1 2">
    <name type="scientific">Panagrolaimus sp. PS1159</name>
    <dbReference type="NCBI Taxonomy" id="55785"/>
    <lineage>
        <taxon>Eukaryota</taxon>
        <taxon>Metazoa</taxon>
        <taxon>Ecdysozoa</taxon>
        <taxon>Nematoda</taxon>
        <taxon>Chromadorea</taxon>
        <taxon>Rhabditida</taxon>
        <taxon>Tylenchina</taxon>
        <taxon>Panagrolaimomorpha</taxon>
        <taxon>Panagrolaimoidea</taxon>
        <taxon>Panagrolaimidae</taxon>
        <taxon>Panagrolaimus</taxon>
    </lineage>
</organism>
<accession>A0AC35FIB2</accession>
<reference evidence="2" key="1">
    <citation type="submission" date="2022-11" db="UniProtKB">
        <authorList>
            <consortium name="WormBaseParasite"/>
        </authorList>
    </citation>
    <scope>IDENTIFICATION</scope>
</reference>
<protein>
    <submittedName>
        <fullName evidence="2">Uncharacterized protein</fullName>
    </submittedName>
</protein>
<dbReference type="Proteomes" id="UP000887580">
    <property type="component" value="Unplaced"/>
</dbReference>
<dbReference type="WBParaSite" id="PS1159_v2.g17793.t1">
    <property type="protein sequence ID" value="PS1159_v2.g17793.t1"/>
    <property type="gene ID" value="PS1159_v2.g17793"/>
</dbReference>
<name>A0AC35FIB2_9BILA</name>